<evidence type="ECO:0000313" key="10">
    <source>
        <dbReference type="Proteomes" id="UP000231962"/>
    </source>
</evidence>
<dbReference type="EC" id="3.6.1.41" evidence="1"/>
<dbReference type="CDD" id="cd00077">
    <property type="entry name" value="HDc"/>
    <property type="match status" value="1"/>
</dbReference>
<evidence type="ECO:0000259" key="7">
    <source>
        <dbReference type="SMART" id="SM00471"/>
    </source>
</evidence>
<dbReference type="SMART" id="SM00471">
    <property type="entry name" value="HDc"/>
    <property type="match status" value="1"/>
</dbReference>
<keyword evidence="4 9" id="KW-0378">Hydrolase</keyword>
<dbReference type="Proteomes" id="UP000231990">
    <property type="component" value="Unassembled WGS sequence"/>
</dbReference>
<dbReference type="InterPro" id="IPR005249">
    <property type="entry name" value="YqeK"/>
</dbReference>
<accession>A0A2M9ZNY1</accession>
<protein>
    <recommendedName>
        <fullName evidence="1">bis(5'-nucleosyl)-tetraphosphatase (symmetrical)</fullName>
        <ecNumber evidence="1">3.6.1.41</ecNumber>
    </recommendedName>
</protein>
<dbReference type="NCBIfam" id="TIGR00488">
    <property type="entry name" value="bis(5'-nucleosyl)-tetraphosphatase (symmetrical) YqeK"/>
    <property type="match status" value="1"/>
</dbReference>
<dbReference type="GO" id="GO:0008803">
    <property type="term" value="F:bis(5'-nucleosyl)-tetraphosphatase (symmetrical) activity"/>
    <property type="evidence" value="ECO:0007669"/>
    <property type="project" value="UniProtKB-EC"/>
</dbReference>
<proteinExistence type="predicted"/>
<dbReference type="OrthoDB" id="338748at2"/>
<gene>
    <name evidence="8" type="ORF">CH360_10040</name>
    <name evidence="9" type="ORF">CH373_08895</name>
</gene>
<evidence type="ECO:0000256" key="2">
    <source>
        <dbReference type="ARBA" id="ARBA00022723"/>
    </source>
</evidence>
<dbReference type="GO" id="GO:0000166">
    <property type="term" value="F:nucleotide binding"/>
    <property type="evidence" value="ECO:0007669"/>
    <property type="project" value="UniProtKB-KW"/>
</dbReference>
<evidence type="ECO:0000313" key="11">
    <source>
        <dbReference type="Proteomes" id="UP000231990"/>
    </source>
</evidence>
<dbReference type="PANTHER" id="PTHR35795">
    <property type="entry name" value="SLR1885 PROTEIN"/>
    <property type="match status" value="1"/>
</dbReference>
<evidence type="ECO:0000256" key="5">
    <source>
        <dbReference type="ARBA" id="ARBA00023004"/>
    </source>
</evidence>
<dbReference type="GO" id="GO:0046872">
    <property type="term" value="F:metal ion binding"/>
    <property type="evidence" value="ECO:0007669"/>
    <property type="project" value="UniProtKB-KW"/>
</dbReference>
<dbReference type="EMBL" id="NPDY01000008">
    <property type="protein sequence ID" value="PJZ69694.1"/>
    <property type="molecule type" value="Genomic_DNA"/>
</dbReference>
<keyword evidence="2" id="KW-0479">Metal-binding</keyword>
<dbReference type="InterPro" id="IPR003607">
    <property type="entry name" value="HD/PDEase_dom"/>
</dbReference>
<dbReference type="InterPro" id="IPR006674">
    <property type="entry name" value="HD_domain"/>
</dbReference>
<dbReference type="RefSeq" id="WP_100713977.1">
    <property type="nucleotide sequence ID" value="NZ_NPDY01000008.1"/>
</dbReference>
<organism evidence="9 11">
    <name type="scientific">Leptospira perolatii</name>
    <dbReference type="NCBI Taxonomy" id="2023191"/>
    <lineage>
        <taxon>Bacteria</taxon>
        <taxon>Pseudomonadati</taxon>
        <taxon>Spirochaetota</taxon>
        <taxon>Spirochaetia</taxon>
        <taxon>Leptospirales</taxon>
        <taxon>Leptospiraceae</taxon>
        <taxon>Leptospira</taxon>
    </lineage>
</organism>
<keyword evidence="5" id="KW-0408">Iron</keyword>
<dbReference type="AlphaFoldDB" id="A0A2M9ZNY1"/>
<dbReference type="InterPro" id="IPR051094">
    <property type="entry name" value="Diverse_Catalytic_Enzymes"/>
</dbReference>
<evidence type="ECO:0000256" key="3">
    <source>
        <dbReference type="ARBA" id="ARBA00022741"/>
    </source>
</evidence>
<sequence>MQTIQDQIEYFRKIVPQEITTSRWEHSLKVAEIARELASIYTPDLSDLAYLAGIVHDITKQKSKEFHLALFNAAGDKEGPTLPEPAWHARSAPYYLKEKYGLQNETVFSAVRNHTLGGTDLSQLDYILYASDFLGSEFAERKPEYQEWRRQAKENLFFAVFNKAKNTLMDLLENQKEIHPKTFEIYNSALEKISN</sequence>
<dbReference type="Pfam" id="PF01966">
    <property type="entry name" value="HD"/>
    <property type="match status" value="1"/>
</dbReference>
<dbReference type="PANTHER" id="PTHR35795:SF1">
    <property type="entry name" value="BIS(5'-NUCLEOSYL)-TETRAPHOSPHATASE, SYMMETRICAL"/>
    <property type="match status" value="1"/>
</dbReference>
<comment type="caution">
    <text evidence="9">The sequence shown here is derived from an EMBL/GenBank/DDBJ whole genome shotgun (WGS) entry which is preliminary data.</text>
</comment>
<dbReference type="Proteomes" id="UP000231962">
    <property type="component" value="Unassembled WGS sequence"/>
</dbReference>
<evidence type="ECO:0000313" key="8">
    <source>
        <dbReference type="EMBL" id="PJZ69694.1"/>
    </source>
</evidence>
<keyword evidence="10" id="KW-1185">Reference proteome</keyword>
<evidence type="ECO:0000256" key="4">
    <source>
        <dbReference type="ARBA" id="ARBA00022801"/>
    </source>
</evidence>
<reference evidence="10 11" key="1">
    <citation type="submission" date="2017-07" db="EMBL/GenBank/DDBJ databases">
        <title>Leptospira spp. isolated from tropical soils.</title>
        <authorList>
            <person name="Thibeaux R."/>
            <person name="Iraola G."/>
            <person name="Ferres I."/>
            <person name="Bierque E."/>
            <person name="Girault D."/>
            <person name="Soupe-Gilbert M.-E."/>
            <person name="Picardeau M."/>
            <person name="Goarant C."/>
        </authorList>
    </citation>
    <scope>NUCLEOTIDE SEQUENCE [LARGE SCALE GENOMIC DNA]</scope>
    <source>
        <strain evidence="9 11">FH1-B-B1</strain>
        <strain evidence="8 10">FH1-B-C1</strain>
    </source>
</reference>
<evidence type="ECO:0000256" key="1">
    <source>
        <dbReference type="ARBA" id="ARBA00012506"/>
    </source>
</evidence>
<dbReference type="SUPFAM" id="SSF109604">
    <property type="entry name" value="HD-domain/PDEase-like"/>
    <property type="match status" value="1"/>
</dbReference>
<name>A0A2M9ZNY1_9LEPT</name>
<dbReference type="EMBL" id="NPDZ01000004">
    <property type="protein sequence ID" value="PJZ73701.1"/>
    <property type="molecule type" value="Genomic_DNA"/>
</dbReference>
<keyword evidence="3" id="KW-0547">Nucleotide-binding</keyword>
<evidence type="ECO:0000313" key="9">
    <source>
        <dbReference type="EMBL" id="PJZ73701.1"/>
    </source>
</evidence>
<comment type="catalytic activity">
    <reaction evidence="6">
        <text>P(1),P(4)-bis(5'-adenosyl) tetraphosphate + H2O = 2 ADP + 2 H(+)</text>
        <dbReference type="Rhea" id="RHEA:24252"/>
        <dbReference type="ChEBI" id="CHEBI:15377"/>
        <dbReference type="ChEBI" id="CHEBI:15378"/>
        <dbReference type="ChEBI" id="CHEBI:58141"/>
        <dbReference type="ChEBI" id="CHEBI:456216"/>
        <dbReference type="EC" id="3.6.1.41"/>
    </reaction>
</comment>
<dbReference type="Gene3D" id="1.10.3210.10">
    <property type="entry name" value="Hypothetical protein af1432"/>
    <property type="match status" value="1"/>
</dbReference>
<evidence type="ECO:0000256" key="6">
    <source>
        <dbReference type="ARBA" id="ARBA00049417"/>
    </source>
</evidence>
<feature type="domain" description="HD/PDEase" evidence="7">
    <location>
        <begin position="19"/>
        <end position="146"/>
    </location>
</feature>